<evidence type="ECO:0000256" key="2">
    <source>
        <dbReference type="SAM" id="Phobius"/>
    </source>
</evidence>
<gene>
    <name evidence="3" type="ORF">BO88DRAFT_424977</name>
</gene>
<dbReference type="AlphaFoldDB" id="A0A319BCI4"/>
<evidence type="ECO:0000256" key="1">
    <source>
        <dbReference type="SAM" id="MobiDB-lite"/>
    </source>
</evidence>
<name>A0A319BCI4_ASPVC</name>
<proteinExistence type="predicted"/>
<dbReference type="RefSeq" id="XP_025563823.1">
    <property type="nucleotide sequence ID" value="XM_025708790.1"/>
</dbReference>
<keyword evidence="2" id="KW-1133">Transmembrane helix</keyword>
<keyword evidence="2" id="KW-0812">Transmembrane</keyword>
<feature type="region of interest" description="Disordered" evidence="1">
    <location>
        <begin position="33"/>
        <end position="53"/>
    </location>
</feature>
<keyword evidence="4" id="KW-1185">Reference proteome</keyword>
<sequence length="176" mass="19408">MNSILFYLTTEYTHRTPQALMRGITFRTIEEMTRSGNGNKPHQDEKLTGSTGSSRARQAWANCGCGAKWAKMDSPRLKAEEIPISTQSPSNNIVVPTLDALVTYPSTAPPGQFRAHHIAPRGCGWVLLALTTAHLFGLVAFSWPVSTPFTGCDLPLDPPFHRWSMEGRPKKAEDAE</sequence>
<dbReference type="OrthoDB" id="4510660at2759"/>
<dbReference type="GeneID" id="37213382"/>
<feature type="transmembrane region" description="Helical" evidence="2">
    <location>
        <begin position="122"/>
        <end position="143"/>
    </location>
</feature>
<dbReference type="EMBL" id="KZ821622">
    <property type="protein sequence ID" value="PYH70029.1"/>
    <property type="molecule type" value="Genomic_DNA"/>
</dbReference>
<reference evidence="3" key="1">
    <citation type="submission" date="2016-12" db="EMBL/GenBank/DDBJ databases">
        <title>The genomes of Aspergillus section Nigri reveals drivers in fungal speciation.</title>
        <authorList>
            <consortium name="DOE Joint Genome Institute"/>
            <person name="Vesth T.C."/>
            <person name="Nybo J."/>
            <person name="Theobald S."/>
            <person name="Brandl J."/>
            <person name="Frisvad J.C."/>
            <person name="Nielsen K.F."/>
            <person name="Lyhne E.K."/>
            <person name="Kogle M.E."/>
            <person name="Kuo A."/>
            <person name="Riley R."/>
            <person name="Clum A."/>
            <person name="Nolan M."/>
            <person name="Lipzen A."/>
            <person name="Salamov A."/>
            <person name="Henrissat B."/>
            <person name="Wiebenga A."/>
            <person name="De Vries R.P."/>
            <person name="Grigoriev I.V."/>
            <person name="Mortensen U.H."/>
            <person name="Andersen M.R."/>
            <person name="Baker S.E."/>
        </authorList>
    </citation>
    <scope>NUCLEOTIDE SEQUENCE [LARGE SCALE GENOMIC DNA]</scope>
    <source>
        <strain evidence="3">CBS 113365</strain>
    </source>
</reference>
<organism evidence="3 4">
    <name type="scientific">Aspergillus vadensis (strain CBS 113365 / IMI 142717 / IBT 24658)</name>
    <dbReference type="NCBI Taxonomy" id="1448311"/>
    <lineage>
        <taxon>Eukaryota</taxon>
        <taxon>Fungi</taxon>
        <taxon>Dikarya</taxon>
        <taxon>Ascomycota</taxon>
        <taxon>Pezizomycotina</taxon>
        <taxon>Eurotiomycetes</taxon>
        <taxon>Eurotiomycetidae</taxon>
        <taxon>Eurotiales</taxon>
        <taxon>Aspergillaceae</taxon>
        <taxon>Aspergillus</taxon>
        <taxon>Aspergillus subgen. Circumdati</taxon>
    </lineage>
</organism>
<protein>
    <submittedName>
        <fullName evidence="3">Uncharacterized protein</fullName>
    </submittedName>
</protein>
<dbReference type="Proteomes" id="UP000248405">
    <property type="component" value="Unassembled WGS sequence"/>
</dbReference>
<evidence type="ECO:0000313" key="4">
    <source>
        <dbReference type="Proteomes" id="UP000248405"/>
    </source>
</evidence>
<accession>A0A319BCI4</accession>
<keyword evidence="2" id="KW-0472">Membrane</keyword>
<evidence type="ECO:0000313" key="3">
    <source>
        <dbReference type="EMBL" id="PYH70029.1"/>
    </source>
</evidence>